<gene>
    <name evidence="9 11" type="primary">coaD</name>
    <name evidence="11" type="ORF">NSPWAT_2841</name>
</gene>
<evidence type="ECO:0000256" key="3">
    <source>
        <dbReference type="ARBA" id="ARBA00022695"/>
    </source>
</evidence>
<sequence>MKRPRIAIYPGTFDPVTNGHLDIMKRALCLCDKLIVAVALNPKKNPLFAVEDRVSFIQDAVKKYESIAVHPFDTLLTDYGDSIKASIIVKGLRAVSDFEYELQMGLMNRNLNDKLETVFMIPSQEFSFLSSSFVKEIAKHGGDVSKMVPKAVLKGFAKVQPL</sequence>
<evidence type="ECO:0000313" key="12">
    <source>
        <dbReference type="Proteomes" id="UP001157733"/>
    </source>
</evidence>
<keyword evidence="7 9" id="KW-0173">Coenzyme A biosynthesis</keyword>
<feature type="domain" description="Cytidyltransferase-like" evidence="10">
    <location>
        <begin position="8"/>
        <end position="136"/>
    </location>
</feature>
<evidence type="ECO:0000256" key="7">
    <source>
        <dbReference type="ARBA" id="ARBA00022993"/>
    </source>
</evidence>
<dbReference type="GO" id="GO:0004595">
    <property type="term" value="F:pantetheine-phosphate adenylyltransferase activity"/>
    <property type="evidence" value="ECO:0007669"/>
    <property type="project" value="UniProtKB-EC"/>
</dbReference>
<dbReference type="NCBIfam" id="TIGR01510">
    <property type="entry name" value="coaD_prev_kdtB"/>
    <property type="match status" value="1"/>
</dbReference>
<comment type="pathway">
    <text evidence="9">Cofactor biosynthesis; coenzyme A biosynthesis; CoA from (R)-pantothenate: step 4/5.</text>
</comment>
<comment type="function">
    <text evidence="9">Reversibly transfers an adenylyl group from ATP to 4'-phosphopantetheine, yielding dephospho-CoA (dPCoA) and pyrophosphate.</text>
</comment>
<comment type="subunit">
    <text evidence="9">Homohexamer.</text>
</comment>
<proteinExistence type="inferred from homology"/>
<feature type="site" description="Transition state stabilizer" evidence="9">
    <location>
        <position position="20"/>
    </location>
</feature>
<comment type="similarity">
    <text evidence="9">Belongs to the bacterial CoaD family.</text>
</comment>
<dbReference type="Gene3D" id="3.40.50.620">
    <property type="entry name" value="HUPs"/>
    <property type="match status" value="1"/>
</dbReference>
<feature type="binding site" evidence="9">
    <location>
        <position position="20"/>
    </location>
    <ligand>
        <name>ATP</name>
        <dbReference type="ChEBI" id="CHEBI:30616"/>
    </ligand>
</feature>
<keyword evidence="12" id="KW-1185">Reference proteome</keyword>
<evidence type="ECO:0000256" key="8">
    <source>
        <dbReference type="ARBA" id="ARBA00029346"/>
    </source>
</evidence>
<dbReference type="NCBIfam" id="TIGR00125">
    <property type="entry name" value="cyt_tran_rel"/>
    <property type="match status" value="1"/>
</dbReference>
<keyword evidence="4 9" id="KW-0547">Nucleotide-binding</keyword>
<evidence type="ECO:0000313" key="11">
    <source>
        <dbReference type="EMBL" id="CAI2719697.1"/>
    </source>
</evidence>
<dbReference type="RefSeq" id="WP_282012510.1">
    <property type="nucleotide sequence ID" value="NZ_OX336137.1"/>
</dbReference>
<protein>
    <recommendedName>
        <fullName evidence="9">Phosphopantetheine adenylyltransferase</fullName>
        <ecNumber evidence="9">2.7.7.3</ecNumber>
    </recommendedName>
    <alternativeName>
        <fullName evidence="9">Dephospho-CoA pyrophosphorylase</fullName>
    </alternativeName>
    <alternativeName>
        <fullName evidence="9">Pantetheine-phosphate adenylyltransferase</fullName>
        <shortName evidence="9">PPAT</shortName>
    </alternativeName>
</protein>
<comment type="cofactor">
    <cofactor evidence="9">
        <name>Mg(2+)</name>
        <dbReference type="ChEBI" id="CHEBI:18420"/>
    </cofactor>
</comment>
<dbReference type="PANTHER" id="PTHR21342">
    <property type="entry name" value="PHOSPHOPANTETHEINE ADENYLYLTRANSFERASE"/>
    <property type="match status" value="1"/>
</dbReference>
<comment type="catalytic activity">
    <reaction evidence="8 9">
        <text>(R)-4'-phosphopantetheine + ATP + H(+) = 3'-dephospho-CoA + diphosphate</text>
        <dbReference type="Rhea" id="RHEA:19801"/>
        <dbReference type="ChEBI" id="CHEBI:15378"/>
        <dbReference type="ChEBI" id="CHEBI:30616"/>
        <dbReference type="ChEBI" id="CHEBI:33019"/>
        <dbReference type="ChEBI" id="CHEBI:57328"/>
        <dbReference type="ChEBI" id="CHEBI:61723"/>
        <dbReference type="EC" id="2.7.7.3"/>
    </reaction>
</comment>
<accession>A0ABM9HI08</accession>
<dbReference type="InterPro" id="IPR004821">
    <property type="entry name" value="Cyt_trans-like"/>
</dbReference>
<feature type="binding site" evidence="9">
    <location>
        <position position="44"/>
    </location>
    <ligand>
        <name>substrate</name>
    </ligand>
</feature>
<keyword evidence="2 9" id="KW-0808">Transferase</keyword>
<keyword evidence="5 9" id="KW-0067">ATP-binding</keyword>
<dbReference type="EMBL" id="OX336137">
    <property type="protein sequence ID" value="CAI2719697.1"/>
    <property type="molecule type" value="Genomic_DNA"/>
</dbReference>
<name>A0ABM9HI08_9BACT</name>
<dbReference type="SUPFAM" id="SSF52374">
    <property type="entry name" value="Nucleotidylyl transferase"/>
    <property type="match status" value="1"/>
</dbReference>
<dbReference type="CDD" id="cd02163">
    <property type="entry name" value="PPAT"/>
    <property type="match status" value="1"/>
</dbReference>
<evidence type="ECO:0000256" key="5">
    <source>
        <dbReference type="ARBA" id="ARBA00022840"/>
    </source>
</evidence>
<feature type="binding site" evidence="9">
    <location>
        <position position="12"/>
    </location>
    <ligand>
        <name>substrate</name>
    </ligand>
</feature>
<evidence type="ECO:0000259" key="10">
    <source>
        <dbReference type="Pfam" id="PF01467"/>
    </source>
</evidence>
<evidence type="ECO:0000256" key="6">
    <source>
        <dbReference type="ARBA" id="ARBA00022842"/>
    </source>
</evidence>
<dbReference type="Pfam" id="PF01467">
    <property type="entry name" value="CTP_transf_like"/>
    <property type="match status" value="1"/>
</dbReference>
<keyword evidence="3 9" id="KW-0548">Nucleotidyltransferase</keyword>
<evidence type="ECO:0000256" key="4">
    <source>
        <dbReference type="ARBA" id="ARBA00022741"/>
    </source>
</evidence>
<feature type="binding site" evidence="9">
    <location>
        <begin position="126"/>
        <end position="132"/>
    </location>
    <ligand>
        <name>ATP</name>
        <dbReference type="ChEBI" id="CHEBI:30616"/>
    </ligand>
</feature>
<dbReference type="HAMAP" id="MF_00151">
    <property type="entry name" value="PPAT_bact"/>
    <property type="match status" value="1"/>
</dbReference>
<comment type="subcellular location">
    <subcellularLocation>
        <location evidence="9">Cytoplasm</location>
    </subcellularLocation>
</comment>
<feature type="binding site" evidence="9">
    <location>
        <position position="101"/>
    </location>
    <ligand>
        <name>ATP</name>
        <dbReference type="ChEBI" id="CHEBI:30616"/>
    </ligand>
</feature>
<keyword evidence="6 9" id="KW-0460">Magnesium</keyword>
<reference evidence="11 12" key="1">
    <citation type="submission" date="2022-09" db="EMBL/GenBank/DDBJ databases">
        <authorList>
            <person name="Kop L."/>
        </authorList>
    </citation>
    <scope>NUCLEOTIDE SEQUENCE [LARGE SCALE GENOMIC DNA]</scope>
    <source>
        <strain evidence="11 12">347</strain>
    </source>
</reference>
<feature type="binding site" evidence="9">
    <location>
        <begin position="91"/>
        <end position="93"/>
    </location>
    <ligand>
        <name>ATP</name>
        <dbReference type="ChEBI" id="CHEBI:30616"/>
    </ligand>
</feature>
<evidence type="ECO:0000256" key="9">
    <source>
        <dbReference type="HAMAP-Rule" id="MF_00151"/>
    </source>
</evidence>
<keyword evidence="1 9" id="KW-0963">Cytoplasm</keyword>
<dbReference type="EC" id="2.7.7.3" evidence="9"/>
<dbReference type="PRINTS" id="PR01020">
    <property type="entry name" value="LPSBIOSNTHSS"/>
</dbReference>
<dbReference type="InterPro" id="IPR014729">
    <property type="entry name" value="Rossmann-like_a/b/a_fold"/>
</dbReference>
<feature type="binding site" evidence="9">
    <location>
        <begin position="12"/>
        <end position="13"/>
    </location>
    <ligand>
        <name>ATP</name>
        <dbReference type="ChEBI" id="CHEBI:30616"/>
    </ligand>
</feature>
<organism evidence="11 12">
    <name type="scientific">Nitrospina watsonii</name>
    <dbReference type="NCBI Taxonomy" id="1323948"/>
    <lineage>
        <taxon>Bacteria</taxon>
        <taxon>Pseudomonadati</taxon>
        <taxon>Nitrospinota/Tectimicrobiota group</taxon>
        <taxon>Nitrospinota</taxon>
        <taxon>Nitrospinia</taxon>
        <taxon>Nitrospinales</taxon>
        <taxon>Nitrospinaceae</taxon>
        <taxon>Nitrospina</taxon>
    </lineage>
</organism>
<feature type="binding site" evidence="9">
    <location>
        <position position="90"/>
    </location>
    <ligand>
        <name>substrate</name>
    </ligand>
</feature>
<evidence type="ECO:0000256" key="1">
    <source>
        <dbReference type="ARBA" id="ARBA00022490"/>
    </source>
</evidence>
<evidence type="ECO:0000256" key="2">
    <source>
        <dbReference type="ARBA" id="ARBA00022679"/>
    </source>
</evidence>
<feature type="binding site" evidence="9">
    <location>
        <position position="76"/>
    </location>
    <ligand>
        <name>substrate</name>
    </ligand>
</feature>
<dbReference type="Proteomes" id="UP001157733">
    <property type="component" value="Chromosome"/>
</dbReference>
<dbReference type="InterPro" id="IPR001980">
    <property type="entry name" value="PPAT"/>
</dbReference>
<dbReference type="PANTHER" id="PTHR21342:SF1">
    <property type="entry name" value="PHOSPHOPANTETHEINE ADENYLYLTRANSFERASE"/>
    <property type="match status" value="1"/>
</dbReference>